<dbReference type="AlphaFoldDB" id="A0A1A5K0E5"/>
<dbReference type="GO" id="GO:0055085">
    <property type="term" value="P:transmembrane transport"/>
    <property type="evidence" value="ECO:0007669"/>
    <property type="project" value="TreeGrafter"/>
</dbReference>
<dbReference type="Proteomes" id="UP000093748">
    <property type="component" value="Unassembled WGS sequence"/>
</dbReference>
<keyword evidence="4 6" id="KW-1133">Transmembrane helix</keyword>
<evidence type="ECO:0000256" key="4">
    <source>
        <dbReference type="ARBA" id="ARBA00022989"/>
    </source>
</evidence>
<feature type="transmembrane region" description="Helical" evidence="6">
    <location>
        <begin position="198"/>
        <end position="225"/>
    </location>
</feature>
<evidence type="ECO:0000256" key="6">
    <source>
        <dbReference type="SAM" id="Phobius"/>
    </source>
</evidence>
<feature type="transmembrane region" description="Helical" evidence="6">
    <location>
        <begin position="32"/>
        <end position="50"/>
    </location>
</feature>
<comment type="subcellular location">
    <subcellularLocation>
        <location evidence="1">Membrane</location>
        <topology evidence="1">Multi-pass membrane protein</topology>
    </subcellularLocation>
</comment>
<evidence type="ECO:0000256" key="2">
    <source>
        <dbReference type="ARBA" id="ARBA00009773"/>
    </source>
</evidence>
<evidence type="ECO:0000256" key="5">
    <source>
        <dbReference type="ARBA" id="ARBA00023136"/>
    </source>
</evidence>
<proteinExistence type="inferred from homology"/>
<sequence>MAETSNRRVVNPIATGILVLAALYFARSILMPLAFSLFVIALACPIQMALQRRIPRLAALLITLLLVVLVIVIVGSAIVWGLGELSQWLFYNTGRLQAIYASWTDWLEGHGIAIVSPLGELFSISRLVGLTHSLVTRLNSVAGFAVLTFIFVMLGLLEAEDLQRRLRSSSAQPQGEMLLHIGREIAGKIRRFMVVRSLACILTGLVVWAFTLVAGLELASAWAAIAFALNYIPFIGPLMATIFPTLFAIAQSGSWQLALIVFVGLNVIQFAIGSYLEPFLTGASLAISPFAVMFAVFFWSFMWGVPGAFIGVPILIVVVTWCAHEQSTRWIATLLSGGRQST</sequence>
<name>A0A1A5K0E5_RHILI</name>
<comment type="similarity">
    <text evidence="2">Belongs to the autoinducer-2 exporter (AI-2E) (TC 2.A.86) family.</text>
</comment>
<feature type="transmembrane region" description="Helical" evidence="6">
    <location>
        <begin position="257"/>
        <end position="276"/>
    </location>
</feature>
<organism evidence="7 8">
    <name type="scientific">Rhizobium loti</name>
    <name type="common">Mesorhizobium loti</name>
    <dbReference type="NCBI Taxonomy" id="381"/>
    <lineage>
        <taxon>Bacteria</taxon>
        <taxon>Pseudomonadati</taxon>
        <taxon>Pseudomonadota</taxon>
        <taxon>Alphaproteobacteria</taxon>
        <taxon>Hyphomicrobiales</taxon>
        <taxon>Phyllobacteriaceae</taxon>
        <taxon>Mesorhizobium</taxon>
    </lineage>
</organism>
<dbReference type="PANTHER" id="PTHR21716:SF64">
    <property type="entry name" value="AI-2 TRANSPORT PROTEIN TQSA"/>
    <property type="match status" value="1"/>
</dbReference>
<feature type="transmembrane region" description="Helical" evidence="6">
    <location>
        <begin position="231"/>
        <end position="250"/>
    </location>
</feature>
<keyword evidence="3 6" id="KW-0812">Transmembrane</keyword>
<feature type="transmembrane region" description="Helical" evidence="6">
    <location>
        <begin position="9"/>
        <end position="26"/>
    </location>
</feature>
<feature type="transmembrane region" description="Helical" evidence="6">
    <location>
        <begin position="296"/>
        <end position="323"/>
    </location>
</feature>
<dbReference type="GO" id="GO:0016020">
    <property type="term" value="C:membrane"/>
    <property type="evidence" value="ECO:0007669"/>
    <property type="project" value="UniProtKB-SubCell"/>
</dbReference>
<evidence type="ECO:0000256" key="3">
    <source>
        <dbReference type="ARBA" id="ARBA00022692"/>
    </source>
</evidence>
<feature type="transmembrane region" description="Helical" evidence="6">
    <location>
        <begin position="138"/>
        <end position="157"/>
    </location>
</feature>
<feature type="transmembrane region" description="Helical" evidence="6">
    <location>
        <begin position="57"/>
        <end position="82"/>
    </location>
</feature>
<dbReference type="Pfam" id="PF01594">
    <property type="entry name" value="AI-2E_transport"/>
    <property type="match status" value="1"/>
</dbReference>
<evidence type="ECO:0000256" key="1">
    <source>
        <dbReference type="ARBA" id="ARBA00004141"/>
    </source>
</evidence>
<evidence type="ECO:0000313" key="7">
    <source>
        <dbReference type="EMBL" id="OBP69465.1"/>
    </source>
</evidence>
<accession>A0A1A5K0E5</accession>
<reference evidence="8" key="1">
    <citation type="submission" date="2016-06" db="EMBL/GenBank/DDBJ databases">
        <title>NZP2037 Pacbio-Illumina hybrid assembly.</title>
        <authorList>
            <person name="Ramsay J.P."/>
        </authorList>
    </citation>
    <scope>NUCLEOTIDE SEQUENCE [LARGE SCALE GENOMIC DNA]</scope>
    <source>
        <strain evidence="8">R7ANS::ICEMlSym2042</strain>
    </source>
</reference>
<dbReference type="InterPro" id="IPR002549">
    <property type="entry name" value="AI-2E-like"/>
</dbReference>
<gene>
    <name evidence="7" type="ORF">BAE39_24105</name>
</gene>
<keyword evidence="5 6" id="KW-0472">Membrane</keyword>
<dbReference type="EMBL" id="LZTJ01000034">
    <property type="protein sequence ID" value="OBP69465.1"/>
    <property type="molecule type" value="Genomic_DNA"/>
</dbReference>
<protein>
    <submittedName>
        <fullName evidence="7">AI-2E family transporter</fullName>
    </submittedName>
</protein>
<comment type="caution">
    <text evidence="7">The sequence shown here is derived from an EMBL/GenBank/DDBJ whole genome shotgun (WGS) entry which is preliminary data.</text>
</comment>
<evidence type="ECO:0000313" key="8">
    <source>
        <dbReference type="Proteomes" id="UP000093748"/>
    </source>
</evidence>
<dbReference type="PANTHER" id="PTHR21716">
    <property type="entry name" value="TRANSMEMBRANE PROTEIN"/>
    <property type="match status" value="1"/>
</dbReference>